<protein>
    <recommendedName>
        <fullName evidence="6">Shikimate O-hydroxycinnamoyltransferase</fullName>
    </recommendedName>
</protein>
<organism evidence="4 5">
    <name type="scientific">Zingiber officinale</name>
    <name type="common">Ginger</name>
    <name type="synonym">Amomum zingiber</name>
    <dbReference type="NCBI Taxonomy" id="94328"/>
    <lineage>
        <taxon>Eukaryota</taxon>
        <taxon>Viridiplantae</taxon>
        <taxon>Streptophyta</taxon>
        <taxon>Embryophyta</taxon>
        <taxon>Tracheophyta</taxon>
        <taxon>Spermatophyta</taxon>
        <taxon>Magnoliopsida</taxon>
        <taxon>Liliopsida</taxon>
        <taxon>Zingiberales</taxon>
        <taxon>Zingiberaceae</taxon>
        <taxon>Zingiber</taxon>
    </lineage>
</organism>
<comment type="caution">
    <text evidence="4">The sequence shown here is derived from an EMBL/GenBank/DDBJ whole genome shotgun (WGS) entry which is preliminary data.</text>
</comment>
<dbReference type="AlphaFoldDB" id="A0A8J5HCB1"/>
<proteinExistence type="inferred from homology"/>
<dbReference type="FunFam" id="3.30.559.10:FF:000008">
    <property type="entry name" value="Tryptamine hydroxycinnamoyl transferase"/>
    <property type="match status" value="1"/>
</dbReference>
<gene>
    <name evidence="4" type="ORF">ZIOFF_017901</name>
</gene>
<keyword evidence="5" id="KW-1185">Reference proteome</keyword>
<dbReference type="GO" id="GO:0016747">
    <property type="term" value="F:acyltransferase activity, transferring groups other than amino-acyl groups"/>
    <property type="evidence" value="ECO:0007669"/>
    <property type="project" value="TreeGrafter"/>
</dbReference>
<evidence type="ECO:0008006" key="6">
    <source>
        <dbReference type="Google" id="ProtNLM"/>
    </source>
</evidence>
<sequence length="772" mass="83853">MMRDALARALVPFYPMAGRLARDEDGRIEIDCNGEGVLFVEADAEATVDDFGDFAPTMELKQLIPKVDYTEDISAFPLLVLQDKHHRVVGAGDHEAFHPLLSLLGCPPLQHKPKLLERRHGIKCSIRSHCCKELSRHPCVGGSEVKESEVVGIHGVYEVEVGPLYPPDGVGAGTVVFGTRRSRAYGAHYAVVDGDPCGLFRHGAALCYDDIRLIVEREARIEVVVLKDGDSIVQSEVDAAVDIAIAVELAKSVLVTEEAAAVENAEGMPPFQNKARPCRAPGHAHAAPLGTPMPRPWARPCRAPGHAHAAPLGTPMPRPWARPCRAPGHAHAAPLGTPMPRPWARPCRQIRTRSLNSASPAWPGRALGTSMPRCADLPEWARKCRVLGHAYAWAIGHDHVVPLGMLMPGHADFPEWGTPMLGHARGNPQIQTRPCPGSVWVRHYNYSDGWQSIPEPFGCLCLHWGLVVTHFKCGGAALGVGMQHHAADGFSGLHFINSWSDVARGIGITIQPFIDRTLLRARDPPNPSFTHIEYLPPPSMKDSLPSNTMPPTINSAKSSSSTTAVNIFKLTREQLNLLKAKAPPGGNYSTYVLLAAHVWRCTCIARDLQPDQMTKMYIATDGRQRIQPPLPQGYFGNVIFTATPIAPASEVASSEGGPSPAAKTILEALSRMDASYLQSALDYLEMQPDLGALVRGAHTFRCPNIGLTSWVRLPIHDADFGWGRPIFMGPGGIAYEGLSFVLPSPTGDGSLSLAISLQPDHMLKFQKLIYDI</sequence>
<dbReference type="Proteomes" id="UP000734854">
    <property type="component" value="Unassembled WGS sequence"/>
</dbReference>
<dbReference type="PANTHER" id="PTHR31642">
    <property type="entry name" value="TRICHOTHECENE 3-O-ACETYLTRANSFERASE"/>
    <property type="match status" value="1"/>
</dbReference>
<dbReference type="Gene3D" id="3.30.559.10">
    <property type="entry name" value="Chloramphenicol acetyltransferase-like domain"/>
    <property type="match status" value="2"/>
</dbReference>
<evidence type="ECO:0000256" key="1">
    <source>
        <dbReference type="ARBA" id="ARBA00009861"/>
    </source>
</evidence>
<accession>A0A8J5HCB1</accession>
<keyword evidence="2" id="KW-0808">Transferase</keyword>
<reference evidence="4 5" key="1">
    <citation type="submission" date="2020-08" db="EMBL/GenBank/DDBJ databases">
        <title>Plant Genome Project.</title>
        <authorList>
            <person name="Zhang R.-G."/>
        </authorList>
    </citation>
    <scope>NUCLEOTIDE SEQUENCE [LARGE SCALE GENOMIC DNA]</scope>
    <source>
        <tissue evidence="4">Rhizome</tissue>
    </source>
</reference>
<dbReference type="Pfam" id="PF02458">
    <property type="entry name" value="Transferase"/>
    <property type="match status" value="2"/>
</dbReference>
<keyword evidence="3" id="KW-0012">Acyltransferase</keyword>
<evidence type="ECO:0000256" key="3">
    <source>
        <dbReference type="ARBA" id="ARBA00023315"/>
    </source>
</evidence>
<dbReference type="PANTHER" id="PTHR31642:SF11">
    <property type="entry name" value="SHIKIMATE O-HYDROXYCINNAMOYLTRANSFERASE"/>
    <property type="match status" value="1"/>
</dbReference>
<dbReference type="InterPro" id="IPR050317">
    <property type="entry name" value="Plant_Fungal_Acyltransferase"/>
</dbReference>
<evidence type="ECO:0000313" key="5">
    <source>
        <dbReference type="Proteomes" id="UP000734854"/>
    </source>
</evidence>
<dbReference type="InterPro" id="IPR023213">
    <property type="entry name" value="CAT-like_dom_sf"/>
</dbReference>
<evidence type="ECO:0000256" key="2">
    <source>
        <dbReference type="ARBA" id="ARBA00022679"/>
    </source>
</evidence>
<dbReference type="EMBL" id="JACMSC010000005">
    <property type="protein sequence ID" value="KAG6520840.1"/>
    <property type="molecule type" value="Genomic_DNA"/>
</dbReference>
<comment type="similarity">
    <text evidence="1">Belongs to the plant acyltransferase family.</text>
</comment>
<name>A0A8J5HCB1_ZINOF</name>
<evidence type="ECO:0000313" key="4">
    <source>
        <dbReference type="EMBL" id="KAG6520840.1"/>
    </source>
</evidence>